<dbReference type="EMBL" id="JALLPJ020000831">
    <property type="protein sequence ID" value="KAL3781767.1"/>
    <property type="molecule type" value="Genomic_DNA"/>
</dbReference>
<reference evidence="2 3" key="1">
    <citation type="submission" date="2024-10" db="EMBL/GenBank/DDBJ databases">
        <title>Updated reference genomes for cyclostephanoid diatoms.</title>
        <authorList>
            <person name="Roberts W.R."/>
            <person name="Alverson A.J."/>
        </authorList>
    </citation>
    <scope>NUCLEOTIDE SEQUENCE [LARGE SCALE GENOMIC DNA]</scope>
    <source>
        <strain evidence="2 3">AJA010-31</strain>
    </source>
</reference>
<protein>
    <submittedName>
        <fullName evidence="2">Uncharacterized protein</fullName>
    </submittedName>
</protein>
<dbReference type="Proteomes" id="UP001530400">
    <property type="component" value="Unassembled WGS sequence"/>
</dbReference>
<evidence type="ECO:0000313" key="3">
    <source>
        <dbReference type="Proteomes" id="UP001530400"/>
    </source>
</evidence>
<feature type="compositionally biased region" description="Acidic residues" evidence="1">
    <location>
        <begin position="789"/>
        <end position="832"/>
    </location>
</feature>
<feature type="compositionally biased region" description="Basic and acidic residues" evidence="1">
    <location>
        <begin position="771"/>
        <end position="788"/>
    </location>
</feature>
<gene>
    <name evidence="2" type="ORF">ACHAWO_002113</name>
</gene>
<evidence type="ECO:0000256" key="1">
    <source>
        <dbReference type="SAM" id="MobiDB-lite"/>
    </source>
</evidence>
<sequence length="1071" mass="119217">MYEALVQQGCDLVLAFPGFVEAEAEHLADSLGRPDDEGLHPDDIAAALTIVRNRIKADLAIERQSGDPTLPTHLLTLLENFCAPDYRSRAPHDQKVRPRLVPDEGVNFAQDGNAGGNGGDADGDDTGVQLYINASAAVDNKEPQTELSTRPISHSAGVNAPTAGRMICCACGSTAHNLDTFPEVSDEVLAEILLQLEEVSPEGTGTVMIQKEAGKAKKSGLLSNRLYLDTCTTDDIMANRQYLKDIRKSPKPLAMNTNTGSTLTDLKGKLGMLQFWLCQHGIANVVSLRTLEKHFHVKYDSSKEQGYFTCTTKTEPPHTVIFKRCEKTGFPCIDLDDMENNAAITMVQTVRENFDGFTRKEVEQAIAARKAQALAGHPSESVFKREWHVPGANGSVANLLMLSPVTSPSPTEFDYFRIRFVTVQFVPRRTAGELSNGIRNVLNVYNRGGFRIQTCLMDGEFEKVSDKLAGIVDVNTCSKNEHVPEIERKIRHTKERCRCTKSNIKPKILPLIIINHLVITSVMFMNAYPDAQGISDELSPPEIVLCWQLDFKTHCRAQLGAYCIIYDNPDTTTTNTMNERTRNGICLGPTGNSQGTFKFLDLNTLTVIKRKKFTKFPMPDSVIKKLERLGKRDKQSGALTFANRHKVPFDWDEEYEHRPLTADNAVKPKPATLPYPDIPAEMPGILYESKMPEATLLPDDPAPIEPDEEAAAAAEAAAVLDNANLGPREANLLRGAKIAGVNRDDQQQAQPFYQHITNNINVVPAENGEIAPRHHDDEPPPLARRGDEECADSSDVEEDENYESEEVSEDSSSSDDDDSDRVEIVPEEEALEDEPHGYRRSGRARRQPDWLGDWTMLSAASLLTANNGEDTIFMRDNETAYFGVLLMQMSLKQGLKVFGKKGEAGAMKEMQQLHDMETFSPWDPKSLTREERIRALSSLIFLKEKSNGEIKGRTCVNGAPQLQGVINVKEHRIVGKCNLPGAFLNVVTDEKVIMVLRRKLCELIVKVNPKLYRKYVMHTKKGVPVLYVELYKSLYGLMQSALLFYCKSKGELMDYGFKMNPYDPCFANKTT</sequence>
<name>A0ABD3P185_9STRA</name>
<evidence type="ECO:0000313" key="2">
    <source>
        <dbReference type="EMBL" id="KAL3781767.1"/>
    </source>
</evidence>
<comment type="caution">
    <text evidence="2">The sequence shown here is derived from an EMBL/GenBank/DDBJ whole genome shotgun (WGS) entry which is preliminary data.</text>
</comment>
<keyword evidence="3" id="KW-1185">Reference proteome</keyword>
<accession>A0ABD3P185</accession>
<feature type="region of interest" description="Disordered" evidence="1">
    <location>
        <begin position="770"/>
        <end position="845"/>
    </location>
</feature>
<dbReference type="AlphaFoldDB" id="A0ABD3P185"/>
<proteinExistence type="predicted"/>
<organism evidence="2 3">
    <name type="scientific">Cyclotella atomus</name>
    <dbReference type="NCBI Taxonomy" id="382360"/>
    <lineage>
        <taxon>Eukaryota</taxon>
        <taxon>Sar</taxon>
        <taxon>Stramenopiles</taxon>
        <taxon>Ochrophyta</taxon>
        <taxon>Bacillariophyta</taxon>
        <taxon>Coscinodiscophyceae</taxon>
        <taxon>Thalassiosirophycidae</taxon>
        <taxon>Stephanodiscales</taxon>
        <taxon>Stephanodiscaceae</taxon>
        <taxon>Cyclotella</taxon>
    </lineage>
</organism>